<evidence type="ECO:0000313" key="2">
    <source>
        <dbReference type="Proteomes" id="UP001055101"/>
    </source>
</evidence>
<reference evidence="1" key="2">
    <citation type="submission" date="2021-08" db="EMBL/GenBank/DDBJ databases">
        <authorList>
            <person name="Tani A."/>
            <person name="Ola A."/>
            <person name="Ogura Y."/>
            <person name="Katsura K."/>
            <person name="Hayashi T."/>
        </authorList>
    </citation>
    <scope>NUCLEOTIDE SEQUENCE</scope>
    <source>
        <strain evidence="1">DSM 23674</strain>
    </source>
</reference>
<reference evidence="1" key="1">
    <citation type="journal article" date="2021" name="Front. Microbiol.">
        <title>Comprehensive Comparative Genomics and Phenotyping of Methylobacterium Species.</title>
        <authorList>
            <person name="Alessa O."/>
            <person name="Ogura Y."/>
            <person name="Fujitani Y."/>
            <person name="Takami H."/>
            <person name="Hayashi T."/>
            <person name="Sahin N."/>
            <person name="Tani A."/>
        </authorList>
    </citation>
    <scope>NUCLEOTIDE SEQUENCE</scope>
    <source>
        <strain evidence="1">DSM 23674</strain>
    </source>
</reference>
<sequence length="212" mass="21124">MSGCGPHDPGVETLTPGRGSALPFLPTLATALAVAGLSLLCRAPTAPAPVAPIATARAAPAGADGFHPALVSETAPAIPAALAFARLHPLTLHTPQFADADEPAKAPAVRPARPAVAARRACAAPRCGEARRVDTAIRTPPAPVRSASEPAAVPEPMRGQAEADEGLLPTGAIPFAATAVFWVEKARKLGSGVGSEAASLGGSVVDLIASAR</sequence>
<evidence type="ECO:0000313" key="1">
    <source>
        <dbReference type="EMBL" id="GJE55452.1"/>
    </source>
</evidence>
<gene>
    <name evidence="1" type="ORF">EKPJFOCH_1943</name>
</gene>
<dbReference type="RefSeq" id="WP_238231726.1">
    <property type="nucleotide sequence ID" value="NZ_BPRA01000008.1"/>
</dbReference>
<protein>
    <submittedName>
        <fullName evidence="1">Uncharacterized protein</fullName>
    </submittedName>
</protein>
<name>A0ABQ4TLK5_9HYPH</name>
<dbReference type="Proteomes" id="UP001055101">
    <property type="component" value="Unassembled WGS sequence"/>
</dbReference>
<keyword evidence="2" id="KW-1185">Reference proteome</keyword>
<accession>A0ABQ4TLK5</accession>
<dbReference type="EMBL" id="BPRA01000008">
    <property type="protein sequence ID" value="GJE55452.1"/>
    <property type="molecule type" value="Genomic_DNA"/>
</dbReference>
<comment type="caution">
    <text evidence="1">The sequence shown here is derived from an EMBL/GenBank/DDBJ whole genome shotgun (WGS) entry which is preliminary data.</text>
</comment>
<organism evidence="1 2">
    <name type="scientific">Methylobacterium thuringiense</name>
    <dbReference type="NCBI Taxonomy" id="1003091"/>
    <lineage>
        <taxon>Bacteria</taxon>
        <taxon>Pseudomonadati</taxon>
        <taxon>Pseudomonadota</taxon>
        <taxon>Alphaproteobacteria</taxon>
        <taxon>Hyphomicrobiales</taxon>
        <taxon>Methylobacteriaceae</taxon>
        <taxon>Methylobacterium</taxon>
    </lineage>
</organism>
<proteinExistence type="predicted"/>